<dbReference type="PANTHER" id="PTHR35303:SF5">
    <property type="entry name" value="OS02G0197800 PROTEIN"/>
    <property type="match status" value="1"/>
</dbReference>
<feature type="domain" description="Gamma-butyrobetaine hydroxylase-like N-terminal" evidence="3">
    <location>
        <begin position="21"/>
        <end position="105"/>
    </location>
</feature>
<name>A0A2W5T7L1_9BACT</name>
<gene>
    <name evidence="4" type="ORF">DI536_17855</name>
</gene>
<dbReference type="Proteomes" id="UP000249061">
    <property type="component" value="Unassembled WGS sequence"/>
</dbReference>
<dbReference type="EMBL" id="QFQP01000014">
    <property type="protein sequence ID" value="PZR11489.1"/>
    <property type="molecule type" value="Genomic_DNA"/>
</dbReference>
<dbReference type="InterPro" id="IPR038492">
    <property type="entry name" value="GBBH-like_N_sf"/>
</dbReference>
<evidence type="ECO:0000313" key="5">
    <source>
        <dbReference type="Proteomes" id="UP000249061"/>
    </source>
</evidence>
<keyword evidence="2" id="KW-0408">Iron</keyword>
<keyword evidence="1" id="KW-0479">Metal-binding</keyword>
<dbReference type="InterPro" id="IPR010376">
    <property type="entry name" value="GBBH-like_N"/>
</dbReference>
<accession>A0A2W5T7L1</accession>
<evidence type="ECO:0000256" key="2">
    <source>
        <dbReference type="ARBA" id="ARBA00023004"/>
    </source>
</evidence>
<evidence type="ECO:0000259" key="3">
    <source>
        <dbReference type="Pfam" id="PF06155"/>
    </source>
</evidence>
<dbReference type="Pfam" id="PF06155">
    <property type="entry name" value="GBBH-like_N"/>
    <property type="match status" value="1"/>
</dbReference>
<proteinExistence type="predicted"/>
<evidence type="ECO:0000313" key="4">
    <source>
        <dbReference type="EMBL" id="PZR11489.1"/>
    </source>
</evidence>
<dbReference type="Gene3D" id="3.30.2020.30">
    <property type="match status" value="1"/>
</dbReference>
<evidence type="ECO:0000256" key="1">
    <source>
        <dbReference type="ARBA" id="ARBA00022723"/>
    </source>
</evidence>
<dbReference type="GO" id="GO:0046872">
    <property type="term" value="F:metal ion binding"/>
    <property type="evidence" value="ECO:0007669"/>
    <property type="project" value="UniProtKB-KW"/>
</dbReference>
<dbReference type="PANTHER" id="PTHR35303">
    <property type="entry name" value="OS02G0197800 PROTEIN"/>
    <property type="match status" value="1"/>
</dbReference>
<comment type="caution">
    <text evidence="4">The sequence shown here is derived from an EMBL/GenBank/DDBJ whole genome shotgun (WGS) entry which is preliminary data.</text>
</comment>
<protein>
    <submittedName>
        <fullName evidence="4">DUF971 domain-containing protein</fullName>
    </submittedName>
</protein>
<dbReference type="AlphaFoldDB" id="A0A2W5T7L1"/>
<reference evidence="4 5" key="1">
    <citation type="submission" date="2017-08" db="EMBL/GenBank/DDBJ databases">
        <title>Infants hospitalized years apart are colonized by the same room-sourced microbial strains.</title>
        <authorList>
            <person name="Brooks B."/>
            <person name="Olm M.R."/>
            <person name="Firek B.A."/>
            <person name="Baker R."/>
            <person name="Thomas B.C."/>
            <person name="Morowitz M.J."/>
            <person name="Banfield J.F."/>
        </authorList>
    </citation>
    <scope>NUCLEOTIDE SEQUENCE [LARGE SCALE GENOMIC DNA]</scope>
    <source>
        <strain evidence="4">S2_003_000_R2_14</strain>
    </source>
</reference>
<organism evidence="4 5">
    <name type="scientific">Archangium gephyra</name>
    <dbReference type="NCBI Taxonomy" id="48"/>
    <lineage>
        <taxon>Bacteria</taxon>
        <taxon>Pseudomonadati</taxon>
        <taxon>Myxococcota</taxon>
        <taxon>Myxococcia</taxon>
        <taxon>Myxococcales</taxon>
        <taxon>Cystobacterineae</taxon>
        <taxon>Archangiaceae</taxon>
        <taxon>Archangium</taxon>
    </lineage>
</organism>
<sequence length="114" mass="12946">MSIWDSVKPSKKVVTPTAVVVSKDQKSLSLTWTDGTTTEVSARVLRQYCPCAECVEEWSGKRTFEVETIPQEMKVVEAQPVGNYALSFTFGDLHRTGIFQWEYLRELSLGQRRA</sequence>